<evidence type="ECO:0000256" key="4">
    <source>
        <dbReference type="ARBA" id="ARBA00023136"/>
    </source>
</evidence>
<evidence type="ECO:0000256" key="3">
    <source>
        <dbReference type="ARBA" id="ARBA00022737"/>
    </source>
</evidence>
<evidence type="ECO:0000256" key="8">
    <source>
        <dbReference type="PIRNR" id="PIRNR002290"/>
    </source>
</evidence>
<feature type="repeat" description="CHCR" evidence="9">
    <location>
        <begin position="1185"/>
        <end position="1326"/>
    </location>
</feature>
<comment type="function">
    <text evidence="7">Clathrin is the major protein of the polyhedral coat of coated pits and vesicles. Mediates endocytosis and is required for a correct polar distribution of PIN auxin transporters.</text>
</comment>
<dbReference type="FunFam" id="2.130.10.110:FF:000002">
    <property type="entry name" value="Clathrin heavy chain"/>
    <property type="match status" value="1"/>
</dbReference>
<evidence type="ECO:0000259" key="11">
    <source>
        <dbReference type="Pfam" id="PF09268"/>
    </source>
</evidence>
<dbReference type="Pfam" id="PF01394">
    <property type="entry name" value="Clathrin_propel"/>
    <property type="match status" value="1"/>
</dbReference>
<dbReference type="GO" id="GO:0005198">
    <property type="term" value="F:structural molecule activity"/>
    <property type="evidence" value="ECO:0007669"/>
    <property type="project" value="InterPro"/>
</dbReference>
<evidence type="ECO:0000256" key="1">
    <source>
        <dbReference type="ARBA" id="ARBA00009535"/>
    </source>
</evidence>
<keyword evidence="10" id="KW-0175">Coiled coil</keyword>
<dbReference type="InterPro" id="IPR000547">
    <property type="entry name" value="Clathrin_H-chain/VPS_repeat"/>
</dbReference>
<feature type="repeat" description="CHCR" evidence="9">
    <location>
        <begin position="743"/>
        <end position="885"/>
    </location>
</feature>
<dbReference type="GO" id="GO:0009506">
    <property type="term" value="C:plasmodesma"/>
    <property type="evidence" value="ECO:0007669"/>
    <property type="project" value="TreeGrafter"/>
</dbReference>
<dbReference type="GO" id="GO:0071439">
    <property type="term" value="C:clathrin complex"/>
    <property type="evidence" value="ECO:0007669"/>
    <property type="project" value="TreeGrafter"/>
</dbReference>
<evidence type="ECO:0000256" key="2">
    <source>
        <dbReference type="ARBA" id="ARBA00022583"/>
    </source>
</evidence>
<dbReference type="GO" id="GO:0030130">
    <property type="term" value="C:clathrin coat of trans-Golgi network vesicle"/>
    <property type="evidence" value="ECO:0007669"/>
    <property type="project" value="InterPro"/>
</dbReference>
<comment type="caution">
    <text evidence="12">The sequence shown here is derived from an EMBL/GenBank/DDBJ whole genome shotgun (WGS) entry which is preliminary data.</text>
</comment>
<keyword evidence="2" id="KW-0254">Endocytosis</keyword>
<dbReference type="EMBL" id="JAAWWB010000016">
    <property type="protein sequence ID" value="KAG6763788.1"/>
    <property type="molecule type" value="Genomic_DNA"/>
</dbReference>
<dbReference type="InterPro" id="IPR015348">
    <property type="entry name" value="Clathrin_H-chain_linker_core"/>
</dbReference>
<keyword evidence="5 8" id="KW-0168">Coated pit</keyword>
<dbReference type="Pfam" id="PF09268">
    <property type="entry name" value="Clathrin-link"/>
    <property type="match status" value="1"/>
</dbReference>
<evidence type="ECO:0000256" key="7">
    <source>
        <dbReference type="ARBA" id="ARBA00059278"/>
    </source>
</evidence>
<dbReference type="GO" id="GO:0030132">
    <property type="term" value="C:clathrin coat of coated pit"/>
    <property type="evidence" value="ECO:0007669"/>
    <property type="project" value="InterPro"/>
</dbReference>
<dbReference type="FunFam" id="1.25.40.730:FF:000002">
    <property type="entry name" value="Clathrin heavy chain"/>
    <property type="match status" value="1"/>
</dbReference>
<keyword evidence="13" id="KW-1185">Reference proteome</keyword>
<keyword evidence="4 8" id="KW-0472">Membrane</keyword>
<evidence type="ECO:0000256" key="6">
    <source>
        <dbReference type="ARBA" id="ARBA00023329"/>
    </source>
</evidence>
<dbReference type="PROSITE" id="PS50236">
    <property type="entry name" value="CHCR"/>
    <property type="match status" value="7"/>
</dbReference>
<dbReference type="GO" id="GO:0032051">
    <property type="term" value="F:clathrin light chain binding"/>
    <property type="evidence" value="ECO:0007669"/>
    <property type="project" value="TreeGrafter"/>
</dbReference>
<keyword evidence="3" id="KW-0677">Repeat</keyword>
<evidence type="ECO:0000256" key="9">
    <source>
        <dbReference type="PROSITE-ProRule" id="PRU01006"/>
    </source>
</evidence>
<protein>
    <recommendedName>
        <fullName evidence="8">Clathrin heavy chain</fullName>
    </recommendedName>
</protein>
<dbReference type="GO" id="GO:0006886">
    <property type="term" value="P:intracellular protein transport"/>
    <property type="evidence" value="ECO:0007669"/>
    <property type="project" value="UniProtKB-UniRule"/>
</dbReference>
<dbReference type="FunFam" id="1.25.40.10:FF:000002">
    <property type="entry name" value="Clathrin heavy chain"/>
    <property type="match status" value="1"/>
</dbReference>
<dbReference type="GO" id="GO:0009507">
    <property type="term" value="C:chloroplast"/>
    <property type="evidence" value="ECO:0007669"/>
    <property type="project" value="TreeGrafter"/>
</dbReference>
<dbReference type="OrthoDB" id="2113814at2759"/>
<dbReference type="SMART" id="SM00299">
    <property type="entry name" value="CLH"/>
    <property type="match status" value="7"/>
</dbReference>
<reference evidence="12" key="1">
    <citation type="journal article" date="2020" name="bioRxiv">
        <title>Hybrid origin of Populus tomentosa Carr. identified through genome sequencing and phylogenomic analysis.</title>
        <authorList>
            <person name="An X."/>
            <person name="Gao K."/>
            <person name="Chen Z."/>
            <person name="Li J."/>
            <person name="Yang X."/>
            <person name="Yang X."/>
            <person name="Zhou J."/>
            <person name="Guo T."/>
            <person name="Zhao T."/>
            <person name="Huang S."/>
            <person name="Miao D."/>
            <person name="Khan W.U."/>
            <person name="Rao P."/>
            <person name="Ye M."/>
            <person name="Lei B."/>
            <person name="Liao W."/>
            <person name="Wang J."/>
            <person name="Ji L."/>
            <person name="Li Y."/>
            <person name="Guo B."/>
            <person name="Mustafa N.S."/>
            <person name="Li S."/>
            <person name="Yun Q."/>
            <person name="Keller S.R."/>
            <person name="Mao J."/>
            <person name="Zhang R."/>
            <person name="Strauss S.H."/>
        </authorList>
    </citation>
    <scope>NUCLEOTIDE SEQUENCE</scope>
    <source>
        <strain evidence="12">GM15</strain>
        <tissue evidence="12">Leaf</tissue>
    </source>
</reference>
<dbReference type="Pfam" id="PF00637">
    <property type="entry name" value="Clathrin"/>
    <property type="match status" value="7"/>
</dbReference>
<dbReference type="FunFam" id="1.25.40.10:FF:000001">
    <property type="entry name" value="Clathrin heavy chain"/>
    <property type="match status" value="1"/>
</dbReference>
<sequence length="1748" mass="198590">MAAANAPITMKEVLTLPSIGISPQFITFTNVTMESDKYICVRETAPQNSVVIIDMHMPMQPLRRPITADSALMNPNSRILALKAQLPGTTQDHLQIFNIEMKAKIKSYQMPEQIVFWKWITPKMLGLVTQTSVYHWSIEGDSEPVKMFERTANLQSNQIINYKCDPSEKWLVLIGIAPGSPERQQLVKGNMQLFSVDQQRSQALEAHAASFAQFKVPGNENPSTLISFATKSFNAGQVTSKLHVIELGAQPGKPSFTKKQADLFFPPDFVDDFPVAMQISHKYSLIYVITKLGLLFVYDLETATAVYRNRISPDPIFLTAEASVVGGFYAINRRGQVLLATVNEAMIVPFVSGQLNNLELAVNLAKRGNLPGAENLASHKLSSVSKNCLLKQSIKKPLSLPLSLHKEFSELLTQLPSFRFSPCFNLMLMFFLHEFYSPFKDLDEINHNKLFPSILNVQSVPVQPGQTPPLLQYFGTLLTRGKLNAFESLELSRLVVNQNKKNLLENWLAEDKLECTEELGDLVKTVDNDLALKIYIKARATPKVVAAFAERREFDKILIYSKQVGYSPDYLFLLQAMLRSDPQGAVNFALMMSQMEGGCPVDYNTIADLFLQRNLIREATAFLLDVLKPNLPEHGYLQTKVLEINLVTFPNVADAILANGMFSHYDRPRIAQLCEKAGLYIRALQHYTELPDIKRVIVNTHAIEPQALVEFFGTLSREWALECMKDLLLVNLRGNLQIIVQAAKEYCEQLGVDACVKLFEQFKSYEGLYFFLGSYLSSSENPDIHFKYIEAAARTGQIKEVERVTRESNFYDPEKTKNFLMEAKLPDARPLINVCDRFGFVADLTHYLYSNNMLRYIEGYVQKVNPGNAPLVVGQLLDDECPEDFIKGLILSVRSLLPVEPLVEECEKRNRLRLLTQFLEHLVSEGSQDVHVHNALGKIIIDSNNNPEHFLTTNPYYDPRVVGKYCEKRDPTLAVVAYRRGQCDDELINVTNKNSLFKLQARYVVERMDGDLWEKVLNPENEYRRQLIDQVVSTALPESKSPEQVSAAVKAFMTADLPHELIELLEKIVLQNSAFSGNFNLQNLLILTAIKADPSRVMDYINRLDNFDGPAVGEVAVEAQLYEEAFAIFKKFNLNVQAVDVLLDNIQSIDRAVEFAFRVEEDAVWSQVAKAQLREGLLSDAIESFIRADDCTQFLEVIRAAEDANVYHDLVKYLLMVRQKAKEPKVDSELIFAYAKTDKLTDIEEFILMPNVANLQNVGDRLYNETLYEAARIIFQFIANWAKLAITLVKLKQFQSAVDAARKANSAKTWKEVCFACVDAEEFRLAQICGLNIIIQVDDLEEVSEYYQNRGYFNELISLMESGLGLERAHMGIFTELGVLYARYRPEKLMEHIKLFSTRLNIPKLIRACDEQQHWMELTYLYIQYDEFDNAATTIMNHSPEAWDHMQFKDVAVKVANVELYYKAVHFYLQEHPDLINDLLNVLALRVDHTRVVDIMRKAGHLLLVKPYMIAVQSNNVSAVNEALNQIYMEEEDYERLRESIDLHDNFDQIGLAQKVEKHELLEMRRVAAYIYKKAGRWKQSIALSKKDNLYKDAMETASQSGDRELAEELLVYFIEKGKKECFASCLFVCYDLIRPDIALELAWMNNMIDFAFPYLLQFVREYTGKVDELVKDKINAQNEVKTKEQEEKDVIAQQNMYAQLLPLALPAPPMPGMGGTTMGGGFAPPPPMGGMGMPPMPSFGMPPMGSY</sequence>
<evidence type="ECO:0000256" key="10">
    <source>
        <dbReference type="SAM" id="Coils"/>
    </source>
</evidence>
<dbReference type="FunFam" id="1.25.40.10:FF:000005">
    <property type="entry name" value="Clathrin heavy chain"/>
    <property type="match status" value="1"/>
</dbReference>
<organism evidence="12 13">
    <name type="scientific">Populus tomentosa</name>
    <name type="common">Chinese white poplar</name>
    <dbReference type="NCBI Taxonomy" id="118781"/>
    <lineage>
        <taxon>Eukaryota</taxon>
        <taxon>Viridiplantae</taxon>
        <taxon>Streptophyta</taxon>
        <taxon>Embryophyta</taxon>
        <taxon>Tracheophyta</taxon>
        <taxon>Spermatophyta</taxon>
        <taxon>Magnoliopsida</taxon>
        <taxon>eudicotyledons</taxon>
        <taxon>Gunneridae</taxon>
        <taxon>Pentapetalae</taxon>
        <taxon>rosids</taxon>
        <taxon>fabids</taxon>
        <taxon>Malpighiales</taxon>
        <taxon>Salicaceae</taxon>
        <taxon>Saliceae</taxon>
        <taxon>Populus</taxon>
    </lineage>
</organism>
<dbReference type="FunFam" id="1.25.40.10:FF:000686">
    <property type="entry name" value="Clathrin heavy chain"/>
    <property type="match status" value="1"/>
</dbReference>
<accession>A0A8X7ZC95</accession>
<comment type="similarity">
    <text evidence="1 8">Belongs to the clathrin heavy chain family.</text>
</comment>
<feature type="repeat" description="CHCR" evidence="9">
    <location>
        <begin position="1480"/>
        <end position="1623"/>
    </location>
</feature>
<feature type="repeat" description="CHCR" evidence="9">
    <location>
        <begin position="1036"/>
        <end position="1181"/>
    </location>
</feature>
<dbReference type="InterPro" id="IPR022365">
    <property type="entry name" value="Clathrin_H-chain_propeller_rpt"/>
</dbReference>
<evidence type="ECO:0000313" key="13">
    <source>
        <dbReference type="Proteomes" id="UP000886885"/>
    </source>
</evidence>
<dbReference type="InterPro" id="IPR055358">
    <property type="entry name" value="CHCR"/>
</dbReference>
<gene>
    <name evidence="12" type="ORF">POTOM_031228</name>
</gene>
<dbReference type="PANTHER" id="PTHR10292">
    <property type="entry name" value="CLATHRIN HEAVY CHAIN RELATED"/>
    <property type="match status" value="1"/>
</dbReference>
<feature type="domain" description="Clathrin heavy chain linker core motif" evidence="11">
    <location>
        <begin position="344"/>
        <end position="367"/>
    </location>
</feature>
<evidence type="ECO:0000256" key="5">
    <source>
        <dbReference type="ARBA" id="ARBA00023176"/>
    </source>
</evidence>
<feature type="repeat" description="CHCR" evidence="9">
    <location>
        <begin position="594"/>
        <end position="740"/>
    </location>
</feature>
<name>A0A8X7ZC95_POPTO</name>
<comment type="subcellular location">
    <subcellularLocation>
        <location evidence="8">Cytoplasmic vesicle membrane</location>
        <topology evidence="8">Peripheral membrane protein</topology>
        <orientation evidence="8">Cytoplasmic side</orientation>
    </subcellularLocation>
    <subcellularLocation>
        <location evidence="8">Membrane</location>
        <location evidence="8">Coated pit</location>
        <topology evidence="8">Peripheral membrane protein</topology>
        <orientation evidence="8">Cytoplasmic side</orientation>
    </subcellularLocation>
</comment>
<proteinExistence type="inferred from homology"/>
<feature type="coiled-coil region" evidence="10">
    <location>
        <begin position="1660"/>
        <end position="1687"/>
    </location>
</feature>
<dbReference type="Proteomes" id="UP000886885">
    <property type="component" value="Chromosome 8D"/>
</dbReference>
<feature type="repeat" description="CHCR" evidence="9">
    <location>
        <begin position="890"/>
        <end position="1029"/>
    </location>
</feature>
<dbReference type="GO" id="GO:0006898">
    <property type="term" value="P:receptor-mediated endocytosis"/>
    <property type="evidence" value="ECO:0007669"/>
    <property type="project" value="TreeGrafter"/>
</dbReference>
<keyword evidence="6 8" id="KW-0968">Cytoplasmic vesicle</keyword>
<evidence type="ECO:0000313" key="12">
    <source>
        <dbReference type="EMBL" id="KAG6763788.1"/>
    </source>
</evidence>
<dbReference type="InterPro" id="IPR016341">
    <property type="entry name" value="Clathrin_heavy_chain"/>
</dbReference>
<feature type="repeat" description="CHCR" evidence="9">
    <location>
        <begin position="1331"/>
        <end position="1477"/>
    </location>
</feature>
<dbReference type="PANTHER" id="PTHR10292:SF34">
    <property type="entry name" value="CLATHRIN HEAVY CHAIN 1-RELATED"/>
    <property type="match status" value="1"/>
</dbReference>
<dbReference type="PIRSF" id="PIRSF002290">
    <property type="entry name" value="Clathrin_H_chain"/>
    <property type="match status" value="1"/>
</dbReference>